<protein>
    <submittedName>
        <fullName evidence="5">Helix-turn-helix domain-containing protein</fullName>
    </submittedName>
</protein>
<dbReference type="InterPro" id="IPR009057">
    <property type="entry name" value="Homeodomain-like_sf"/>
</dbReference>
<evidence type="ECO:0000313" key="6">
    <source>
        <dbReference type="Proteomes" id="UP001597340"/>
    </source>
</evidence>
<organism evidence="5 6">
    <name type="scientific">Paenibacillus farraposensis</name>
    <dbReference type="NCBI Taxonomy" id="2807095"/>
    <lineage>
        <taxon>Bacteria</taxon>
        <taxon>Bacillati</taxon>
        <taxon>Bacillota</taxon>
        <taxon>Bacilli</taxon>
        <taxon>Bacillales</taxon>
        <taxon>Paenibacillaceae</taxon>
        <taxon>Paenibacillus</taxon>
    </lineage>
</organism>
<dbReference type="RefSeq" id="WP_377532126.1">
    <property type="nucleotide sequence ID" value="NZ_JAFFQR010000105.1"/>
</dbReference>
<reference evidence="6" key="1">
    <citation type="journal article" date="2019" name="Int. J. Syst. Evol. Microbiol.">
        <title>The Global Catalogue of Microorganisms (GCM) 10K type strain sequencing project: providing services to taxonomists for standard genome sequencing and annotation.</title>
        <authorList>
            <consortium name="The Broad Institute Genomics Platform"/>
            <consortium name="The Broad Institute Genome Sequencing Center for Infectious Disease"/>
            <person name="Wu L."/>
            <person name="Ma J."/>
        </authorList>
    </citation>
    <scope>NUCLEOTIDE SEQUENCE [LARGE SCALE GENOMIC DNA]</scope>
    <source>
        <strain evidence="6">CCM 9147</strain>
    </source>
</reference>
<dbReference type="PROSITE" id="PS01124">
    <property type="entry name" value="HTH_ARAC_FAMILY_2"/>
    <property type="match status" value="1"/>
</dbReference>
<evidence type="ECO:0000256" key="3">
    <source>
        <dbReference type="ARBA" id="ARBA00023163"/>
    </source>
</evidence>
<dbReference type="PANTHER" id="PTHR47504:SF5">
    <property type="entry name" value="RIGHT ORIGIN-BINDING PROTEIN"/>
    <property type="match status" value="1"/>
</dbReference>
<keyword evidence="2" id="KW-0238">DNA-binding</keyword>
<evidence type="ECO:0000313" key="5">
    <source>
        <dbReference type="EMBL" id="MFD1461738.1"/>
    </source>
</evidence>
<sequence>MRGRRLTHAVYDLFYPNLRNVEIAIKYQFASQESVTRAFQQMFSITPGQFRKQTDMNDTLFRAMEKKALDEVRLRAITQRGSS</sequence>
<proteinExistence type="predicted"/>
<keyword evidence="1" id="KW-0805">Transcription regulation</keyword>
<dbReference type="InterPro" id="IPR050959">
    <property type="entry name" value="MarA-like"/>
</dbReference>
<dbReference type="InterPro" id="IPR018060">
    <property type="entry name" value="HTH_AraC"/>
</dbReference>
<dbReference type="Proteomes" id="UP001597340">
    <property type="component" value="Unassembled WGS sequence"/>
</dbReference>
<comment type="caution">
    <text evidence="5">The sequence shown here is derived from an EMBL/GenBank/DDBJ whole genome shotgun (WGS) entry which is preliminary data.</text>
</comment>
<keyword evidence="6" id="KW-1185">Reference proteome</keyword>
<dbReference type="SUPFAM" id="SSF46689">
    <property type="entry name" value="Homeodomain-like"/>
    <property type="match status" value="1"/>
</dbReference>
<dbReference type="PANTHER" id="PTHR47504">
    <property type="entry name" value="RIGHT ORIGIN-BINDING PROTEIN"/>
    <property type="match status" value="1"/>
</dbReference>
<evidence type="ECO:0000256" key="1">
    <source>
        <dbReference type="ARBA" id="ARBA00023015"/>
    </source>
</evidence>
<keyword evidence="3" id="KW-0804">Transcription</keyword>
<gene>
    <name evidence="5" type="ORF">ACFQ5D_09945</name>
</gene>
<dbReference type="Pfam" id="PF12833">
    <property type="entry name" value="HTH_18"/>
    <property type="match status" value="1"/>
</dbReference>
<name>A0ABW4DCM1_9BACL</name>
<evidence type="ECO:0000259" key="4">
    <source>
        <dbReference type="PROSITE" id="PS01124"/>
    </source>
</evidence>
<evidence type="ECO:0000256" key="2">
    <source>
        <dbReference type="ARBA" id="ARBA00023125"/>
    </source>
</evidence>
<accession>A0ABW4DCM1</accession>
<dbReference type="EMBL" id="JBHTNZ010000010">
    <property type="protein sequence ID" value="MFD1461738.1"/>
    <property type="molecule type" value="Genomic_DNA"/>
</dbReference>
<dbReference type="Gene3D" id="1.10.10.60">
    <property type="entry name" value="Homeodomain-like"/>
    <property type="match status" value="1"/>
</dbReference>
<feature type="domain" description="HTH araC/xylS-type" evidence="4">
    <location>
        <begin position="1"/>
        <end position="53"/>
    </location>
</feature>